<name>B3MXL0_DROAN</name>
<dbReference type="Proteomes" id="UP000007801">
    <property type="component" value="Unassembled WGS sequence"/>
</dbReference>
<evidence type="ECO:0000256" key="1">
    <source>
        <dbReference type="SAM" id="MobiDB-lite"/>
    </source>
</evidence>
<evidence type="ECO:0000313" key="4">
    <source>
        <dbReference type="Proteomes" id="UP000007801"/>
    </source>
</evidence>
<evidence type="ECO:0000256" key="2">
    <source>
        <dbReference type="SAM" id="SignalP"/>
    </source>
</evidence>
<dbReference type="STRING" id="7217.B3MXL0"/>
<dbReference type="HOGENOM" id="CLU_144362_0_0_1"/>
<organism evidence="3 4">
    <name type="scientific">Drosophila ananassae</name>
    <name type="common">Fruit fly</name>
    <dbReference type="NCBI Taxonomy" id="7217"/>
    <lineage>
        <taxon>Eukaryota</taxon>
        <taxon>Metazoa</taxon>
        <taxon>Ecdysozoa</taxon>
        <taxon>Arthropoda</taxon>
        <taxon>Hexapoda</taxon>
        <taxon>Insecta</taxon>
        <taxon>Pterygota</taxon>
        <taxon>Neoptera</taxon>
        <taxon>Endopterygota</taxon>
        <taxon>Diptera</taxon>
        <taxon>Brachycera</taxon>
        <taxon>Muscomorpha</taxon>
        <taxon>Ephydroidea</taxon>
        <taxon>Drosophilidae</taxon>
        <taxon>Drosophila</taxon>
        <taxon>Sophophora</taxon>
    </lineage>
</organism>
<dbReference type="AlphaFoldDB" id="B3MXL0"/>
<dbReference type="InParanoid" id="B3MXL0"/>
<dbReference type="OrthoDB" id="7872348at2759"/>
<protein>
    <submittedName>
        <fullName evidence="3">Uncharacterized protein</fullName>
    </submittedName>
</protein>
<keyword evidence="2" id="KW-0732">Signal</keyword>
<proteinExistence type="predicted"/>
<feature type="signal peptide" evidence="2">
    <location>
        <begin position="1"/>
        <end position="27"/>
    </location>
</feature>
<dbReference type="GeneID" id="6502184"/>
<sequence length="109" mass="10755">MTLSANPNIPAIIRILVTLALLSQSLATPQQFLFAQDLLTGSGTGTGIGTGTGTSTGTGTGANPLPVNDPSDLSAGLNLTPVSNLIAAAANAVPPAPITFIRTAMNSGL</sequence>
<evidence type="ECO:0000313" key="3">
    <source>
        <dbReference type="EMBL" id="EDV38475.1"/>
    </source>
</evidence>
<dbReference type="eggNOG" id="ENOG502T9AI">
    <property type="taxonomic scope" value="Eukaryota"/>
</dbReference>
<dbReference type="OMA" id="QEFFFQA"/>
<accession>B3MXL0</accession>
<reference evidence="3 4" key="1">
    <citation type="journal article" date="2007" name="Nature">
        <title>Evolution of genes and genomes on the Drosophila phylogeny.</title>
        <authorList>
            <consortium name="Drosophila 12 Genomes Consortium"/>
            <person name="Clark A.G."/>
            <person name="Eisen M.B."/>
            <person name="Smith D.R."/>
            <person name="Bergman C.M."/>
            <person name="Oliver B."/>
            <person name="Markow T.A."/>
            <person name="Kaufman T.C."/>
            <person name="Kellis M."/>
            <person name="Gelbart W."/>
            <person name="Iyer V.N."/>
            <person name="Pollard D.A."/>
            <person name="Sackton T.B."/>
            <person name="Larracuente A.M."/>
            <person name="Singh N.D."/>
            <person name="Abad J.P."/>
            <person name="Abt D.N."/>
            <person name="Adryan B."/>
            <person name="Aguade M."/>
            <person name="Akashi H."/>
            <person name="Anderson W.W."/>
            <person name="Aquadro C.F."/>
            <person name="Ardell D.H."/>
            <person name="Arguello R."/>
            <person name="Artieri C.G."/>
            <person name="Barbash D.A."/>
            <person name="Barker D."/>
            <person name="Barsanti P."/>
            <person name="Batterham P."/>
            <person name="Batzoglou S."/>
            <person name="Begun D."/>
            <person name="Bhutkar A."/>
            <person name="Blanco E."/>
            <person name="Bosak S.A."/>
            <person name="Bradley R.K."/>
            <person name="Brand A.D."/>
            <person name="Brent M.R."/>
            <person name="Brooks A.N."/>
            <person name="Brown R.H."/>
            <person name="Butlin R.K."/>
            <person name="Caggese C."/>
            <person name="Calvi B.R."/>
            <person name="Bernardo de Carvalho A."/>
            <person name="Caspi A."/>
            <person name="Castrezana S."/>
            <person name="Celniker S.E."/>
            <person name="Chang J.L."/>
            <person name="Chapple C."/>
            <person name="Chatterji S."/>
            <person name="Chinwalla A."/>
            <person name="Civetta A."/>
            <person name="Clifton S.W."/>
            <person name="Comeron J.M."/>
            <person name="Costello J.C."/>
            <person name="Coyne J.A."/>
            <person name="Daub J."/>
            <person name="David R.G."/>
            <person name="Delcher A.L."/>
            <person name="Delehaunty K."/>
            <person name="Do C.B."/>
            <person name="Ebling H."/>
            <person name="Edwards K."/>
            <person name="Eickbush T."/>
            <person name="Evans J.D."/>
            <person name="Filipski A."/>
            <person name="Findeiss S."/>
            <person name="Freyhult E."/>
            <person name="Fulton L."/>
            <person name="Fulton R."/>
            <person name="Garcia A.C."/>
            <person name="Gardiner A."/>
            <person name="Garfield D.A."/>
            <person name="Garvin B.E."/>
            <person name="Gibson G."/>
            <person name="Gilbert D."/>
            <person name="Gnerre S."/>
            <person name="Godfrey J."/>
            <person name="Good R."/>
            <person name="Gotea V."/>
            <person name="Gravely B."/>
            <person name="Greenberg A.J."/>
            <person name="Griffiths-Jones S."/>
            <person name="Gross S."/>
            <person name="Guigo R."/>
            <person name="Gustafson E.A."/>
            <person name="Haerty W."/>
            <person name="Hahn M.W."/>
            <person name="Halligan D.L."/>
            <person name="Halpern A.L."/>
            <person name="Halter G.M."/>
            <person name="Han M.V."/>
            <person name="Heger A."/>
            <person name="Hillier L."/>
            <person name="Hinrichs A.S."/>
            <person name="Holmes I."/>
            <person name="Hoskins R.A."/>
            <person name="Hubisz M.J."/>
            <person name="Hultmark D."/>
            <person name="Huntley M.A."/>
            <person name="Jaffe D.B."/>
            <person name="Jagadeeshan S."/>
            <person name="Jeck W.R."/>
            <person name="Johnson J."/>
            <person name="Jones C.D."/>
            <person name="Jordan W.C."/>
            <person name="Karpen G.H."/>
            <person name="Kataoka E."/>
            <person name="Keightley P.D."/>
            <person name="Kheradpour P."/>
            <person name="Kirkness E.F."/>
            <person name="Koerich L.B."/>
            <person name="Kristiansen K."/>
            <person name="Kudrna D."/>
            <person name="Kulathinal R.J."/>
            <person name="Kumar S."/>
            <person name="Kwok R."/>
            <person name="Lander E."/>
            <person name="Langley C.H."/>
            <person name="Lapoint R."/>
            <person name="Lazzaro B.P."/>
            <person name="Lee S.J."/>
            <person name="Levesque L."/>
            <person name="Li R."/>
            <person name="Lin C.F."/>
            <person name="Lin M.F."/>
            <person name="Lindblad-Toh K."/>
            <person name="Llopart A."/>
            <person name="Long M."/>
            <person name="Low L."/>
            <person name="Lozovsky E."/>
            <person name="Lu J."/>
            <person name="Luo M."/>
            <person name="Machado C.A."/>
            <person name="Makalowski W."/>
            <person name="Marzo M."/>
            <person name="Matsuda M."/>
            <person name="Matzkin L."/>
            <person name="McAllister B."/>
            <person name="McBride C.S."/>
            <person name="McKernan B."/>
            <person name="McKernan K."/>
            <person name="Mendez-Lago M."/>
            <person name="Minx P."/>
            <person name="Mollenhauer M.U."/>
            <person name="Montooth K."/>
            <person name="Mount S.M."/>
            <person name="Mu X."/>
            <person name="Myers E."/>
            <person name="Negre B."/>
            <person name="Newfeld S."/>
            <person name="Nielsen R."/>
            <person name="Noor M.A."/>
            <person name="O'Grady P."/>
            <person name="Pachter L."/>
            <person name="Papaceit M."/>
            <person name="Parisi M.J."/>
            <person name="Parisi M."/>
            <person name="Parts L."/>
            <person name="Pedersen J.S."/>
            <person name="Pesole G."/>
            <person name="Phillippy A.M."/>
            <person name="Ponting C.P."/>
            <person name="Pop M."/>
            <person name="Porcelli D."/>
            <person name="Powell J.R."/>
            <person name="Prohaska S."/>
            <person name="Pruitt K."/>
            <person name="Puig M."/>
            <person name="Quesneville H."/>
            <person name="Ram K.R."/>
            <person name="Rand D."/>
            <person name="Rasmussen M.D."/>
            <person name="Reed L.K."/>
            <person name="Reenan R."/>
            <person name="Reily A."/>
            <person name="Remington K.A."/>
            <person name="Rieger T.T."/>
            <person name="Ritchie M.G."/>
            <person name="Robin C."/>
            <person name="Rogers Y.H."/>
            <person name="Rohde C."/>
            <person name="Rozas J."/>
            <person name="Rubenfield M.J."/>
            <person name="Ruiz A."/>
            <person name="Russo S."/>
            <person name="Salzberg S.L."/>
            <person name="Sanchez-Gracia A."/>
            <person name="Saranga D.J."/>
            <person name="Sato H."/>
            <person name="Schaeffer S.W."/>
            <person name="Schatz M.C."/>
            <person name="Schlenke T."/>
            <person name="Schwartz R."/>
            <person name="Segarra C."/>
            <person name="Singh R.S."/>
            <person name="Sirot L."/>
            <person name="Sirota M."/>
            <person name="Sisneros N.B."/>
            <person name="Smith C.D."/>
            <person name="Smith T.F."/>
            <person name="Spieth J."/>
            <person name="Stage D.E."/>
            <person name="Stark A."/>
            <person name="Stephan W."/>
            <person name="Strausberg R.L."/>
            <person name="Strempel S."/>
            <person name="Sturgill D."/>
            <person name="Sutton G."/>
            <person name="Sutton G.G."/>
            <person name="Tao W."/>
            <person name="Teichmann S."/>
            <person name="Tobari Y.N."/>
            <person name="Tomimura Y."/>
            <person name="Tsolas J.M."/>
            <person name="Valente V.L."/>
            <person name="Venter E."/>
            <person name="Venter J.C."/>
            <person name="Vicario S."/>
            <person name="Vieira F.G."/>
            <person name="Vilella A.J."/>
            <person name="Villasante A."/>
            <person name="Walenz B."/>
            <person name="Wang J."/>
            <person name="Wasserman M."/>
            <person name="Watts T."/>
            <person name="Wilson D."/>
            <person name="Wilson R.K."/>
            <person name="Wing R.A."/>
            <person name="Wolfner M.F."/>
            <person name="Wong A."/>
            <person name="Wong G.K."/>
            <person name="Wu C.I."/>
            <person name="Wu G."/>
            <person name="Yamamoto D."/>
            <person name="Yang H.P."/>
            <person name="Yang S.P."/>
            <person name="Yorke J.A."/>
            <person name="Yoshida K."/>
            <person name="Zdobnov E."/>
            <person name="Zhang P."/>
            <person name="Zhang Y."/>
            <person name="Zimin A.V."/>
            <person name="Baldwin J."/>
            <person name="Abdouelleil A."/>
            <person name="Abdulkadir J."/>
            <person name="Abebe A."/>
            <person name="Abera B."/>
            <person name="Abreu J."/>
            <person name="Acer S.C."/>
            <person name="Aftuck L."/>
            <person name="Alexander A."/>
            <person name="An P."/>
            <person name="Anderson E."/>
            <person name="Anderson S."/>
            <person name="Arachi H."/>
            <person name="Azer M."/>
            <person name="Bachantsang P."/>
            <person name="Barry A."/>
            <person name="Bayul T."/>
            <person name="Berlin A."/>
            <person name="Bessette D."/>
            <person name="Bloom T."/>
            <person name="Blye J."/>
            <person name="Boguslavskiy L."/>
            <person name="Bonnet C."/>
            <person name="Boukhgalter B."/>
            <person name="Bourzgui I."/>
            <person name="Brown A."/>
            <person name="Cahill P."/>
            <person name="Channer S."/>
            <person name="Cheshatsang Y."/>
            <person name="Chuda L."/>
            <person name="Citroen M."/>
            <person name="Collymore A."/>
            <person name="Cooke P."/>
            <person name="Costello M."/>
            <person name="D'Aco K."/>
            <person name="Daza R."/>
            <person name="De Haan G."/>
            <person name="DeGray S."/>
            <person name="DeMaso C."/>
            <person name="Dhargay N."/>
            <person name="Dooley K."/>
            <person name="Dooley E."/>
            <person name="Doricent M."/>
            <person name="Dorje P."/>
            <person name="Dorjee K."/>
            <person name="Dupes A."/>
            <person name="Elong R."/>
            <person name="Falk J."/>
            <person name="Farina A."/>
            <person name="Faro S."/>
            <person name="Ferguson D."/>
            <person name="Fisher S."/>
            <person name="Foley C.D."/>
            <person name="Franke A."/>
            <person name="Friedrich D."/>
            <person name="Gadbois L."/>
            <person name="Gearin G."/>
            <person name="Gearin C.R."/>
            <person name="Giannoukos G."/>
            <person name="Goode T."/>
            <person name="Graham J."/>
            <person name="Grandbois E."/>
            <person name="Grewal S."/>
            <person name="Gyaltsen K."/>
            <person name="Hafez N."/>
            <person name="Hagos B."/>
            <person name="Hall J."/>
            <person name="Henson C."/>
            <person name="Hollinger A."/>
            <person name="Honan T."/>
            <person name="Huard M.D."/>
            <person name="Hughes L."/>
            <person name="Hurhula B."/>
            <person name="Husby M.E."/>
            <person name="Kamat A."/>
            <person name="Kanga B."/>
            <person name="Kashin S."/>
            <person name="Khazanovich D."/>
            <person name="Kisner P."/>
            <person name="Lance K."/>
            <person name="Lara M."/>
            <person name="Lee W."/>
            <person name="Lennon N."/>
            <person name="Letendre F."/>
            <person name="LeVine R."/>
            <person name="Lipovsky A."/>
            <person name="Liu X."/>
            <person name="Liu J."/>
            <person name="Liu S."/>
            <person name="Lokyitsang T."/>
            <person name="Lokyitsang Y."/>
            <person name="Lubonja R."/>
            <person name="Lui A."/>
            <person name="MacDonald P."/>
            <person name="Magnisalis V."/>
            <person name="Maru K."/>
            <person name="Matthews C."/>
            <person name="McCusker W."/>
            <person name="McDonough S."/>
            <person name="Mehta T."/>
            <person name="Meldrim J."/>
            <person name="Meneus L."/>
            <person name="Mihai O."/>
            <person name="Mihalev A."/>
            <person name="Mihova T."/>
            <person name="Mittelman R."/>
            <person name="Mlenga V."/>
            <person name="Montmayeur A."/>
            <person name="Mulrain L."/>
            <person name="Navidi A."/>
            <person name="Naylor J."/>
            <person name="Negash T."/>
            <person name="Nguyen T."/>
            <person name="Nguyen N."/>
            <person name="Nicol R."/>
            <person name="Norbu C."/>
            <person name="Norbu N."/>
            <person name="Novod N."/>
            <person name="O'Neill B."/>
            <person name="Osman S."/>
            <person name="Markiewicz E."/>
            <person name="Oyono O.L."/>
            <person name="Patti C."/>
            <person name="Phunkhang P."/>
            <person name="Pierre F."/>
            <person name="Priest M."/>
            <person name="Raghuraman S."/>
            <person name="Rege F."/>
            <person name="Reyes R."/>
            <person name="Rise C."/>
            <person name="Rogov P."/>
            <person name="Ross K."/>
            <person name="Ryan E."/>
            <person name="Settipalli S."/>
            <person name="Shea T."/>
            <person name="Sherpa N."/>
            <person name="Shi L."/>
            <person name="Shih D."/>
            <person name="Sparrow T."/>
            <person name="Spaulding J."/>
            <person name="Stalker J."/>
            <person name="Stange-Thomann N."/>
            <person name="Stavropoulos S."/>
            <person name="Stone C."/>
            <person name="Strader C."/>
            <person name="Tesfaye S."/>
            <person name="Thomson T."/>
            <person name="Thoulutsang Y."/>
            <person name="Thoulutsang D."/>
            <person name="Topham K."/>
            <person name="Topping I."/>
            <person name="Tsamla T."/>
            <person name="Vassiliev H."/>
            <person name="Vo A."/>
            <person name="Wangchuk T."/>
            <person name="Wangdi T."/>
            <person name="Weiand M."/>
            <person name="Wilkinson J."/>
            <person name="Wilson A."/>
            <person name="Yadav S."/>
            <person name="Young G."/>
            <person name="Yu Q."/>
            <person name="Zembek L."/>
            <person name="Zhong D."/>
            <person name="Zimmer A."/>
            <person name="Zwirko Z."/>
            <person name="Jaffe D.B."/>
            <person name="Alvarez P."/>
            <person name="Brockman W."/>
            <person name="Butler J."/>
            <person name="Chin C."/>
            <person name="Gnerre S."/>
            <person name="Grabherr M."/>
            <person name="Kleber M."/>
            <person name="Mauceli E."/>
            <person name="MacCallum I."/>
        </authorList>
    </citation>
    <scope>NUCLEOTIDE SEQUENCE [LARGE SCALE GENOMIC DNA]</scope>
    <source>
        <strain evidence="4">Tucson 14024-0371.13</strain>
    </source>
</reference>
<keyword evidence="4" id="KW-1185">Reference proteome</keyword>
<feature type="chain" id="PRO_5002793705" evidence="2">
    <location>
        <begin position="28"/>
        <end position="109"/>
    </location>
</feature>
<feature type="compositionally biased region" description="Gly residues" evidence="1">
    <location>
        <begin position="46"/>
        <end position="60"/>
    </location>
</feature>
<dbReference type="KEGG" id="dan:6502184"/>
<gene>
    <name evidence="3" type="primary">Dana\GF19425</name>
    <name evidence="3" type="synonym">dana_GLEANR_21466</name>
    <name evidence="3" type="ORF">GF19425</name>
</gene>
<feature type="region of interest" description="Disordered" evidence="1">
    <location>
        <begin position="46"/>
        <end position="69"/>
    </location>
</feature>
<dbReference type="PhylomeDB" id="B3MXL0"/>
<dbReference type="EMBL" id="CH902630">
    <property type="protein sequence ID" value="EDV38475.1"/>
    <property type="molecule type" value="Genomic_DNA"/>
</dbReference>